<dbReference type="Pfam" id="PF00550">
    <property type="entry name" value="PP-binding"/>
    <property type="match status" value="1"/>
</dbReference>
<gene>
    <name evidence="2" type="ORF">UFOPK1493_03569</name>
</gene>
<organism evidence="2">
    <name type="scientific">freshwater metagenome</name>
    <dbReference type="NCBI Taxonomy" id="449393"/>
    <lineage>
        <taxon>unclassified sequences</taxon>
        <taxon>metagenomes</taxon>
        <taxon>ecological metagenomes</taxon>
    </lineage>
</organism>
<dbReference type="EMBL" id="CAEZSR010000207">
    <property type="protein sequence ID" value="CAB4588003.1"/>
    <property type="molecule type" value="Genomic_DNA"/>
</dbReference>
<dbReference type="PROSITE" id="PS50075">
    <property type="entry name" value="CARRIER"/>
    <property type="match status" value="1"/>
</dbReference>
<evidence type="ECO:0000313" key="2">
    <source>
        <dbReference type="EMBL" id="CAB4588003.1"/>
    </source>
</evidence>
<sequence length="79" mass="8720">MTTSDVHELVRSAIADIAPDVDPSDVDADLHDDLGLDSMDLLNLTAVVVQRSGVEIPERDLAALRTLRHLEAYLDVRLR</sequence>
<reference evidence="2" key="1">
    <citation type="submission" date="2020-05" db="EMBL/GenBank/DDBJ databases">
        <authorList>
            <person name="Chiriac C."/>
            <person name="Salcher M."/>
            <person name="Ghai R."/>
            <person name="Kavagutti S V."/>
        </authorList>
    </citation>
    <scope>NUCLEOTIDE SEQUENCE</scope>
</reference>
<evidence type="ECO:0000259" key="1">
    <source>
        <dbReference type="PROSITE" id="PS50075"/>
    </source>
</evidence>
<name>A0A6J6FM19_9ZZZZ</name>
<dbReference type="InterPro" id="IPR036736">
    <property type="entry name" value="ACP-like_sf"/>
</dbReference>
<protein>
    <submittedName>
        <fullName evidence="2">Unannotated protein</fullName>
    </submittedName>
</protein>
<dbReference type="SUPFAM" id="SSF47336">
    <property type="entry name" value="ACP-like"/>
    <property type="match status" value="1"/>
</dbReference>
<proteinExistence type="predicted"/>
<feature type="domain" description="Carrier" evidence="1">
    <location>
        <begin position="1"/>
        <end position="78"/>
    </location>
</feature>
<dbReference type="Gene3D" id="1.10.1200.10">
    <property type="entry name" value="ACP-like"/>
    <property type="match status" value="1"/>
</dbReference>
<dbReference type="InterPro" id="IPR009081">
    <property type="entry name" value="PP-bd_ACP"/>
</dbReference>
<dbReference type="AlphaFoldDB" id="A0A6J6FM19"/>
<accession>A0A6J6FM19</accession>